<feature type="transmembrane region" description="Helical" evidence="1">
    <location>
        <begin position="97"/>
        <end position="119"/>
    </location>
</feature>
<gene>
    <name evidence="2" type="ORF">DFH08DRAFT_976804</name>
</gene>
<feature type="transmembrane region" description="Helical" evidence="1">
    <location>
        <begin position="139"/>
        <end position="157"/>
    </location>
</feature>
<proteinExistence type="predicted"/>
<keyword evidence="3" id="KW-1185">Reference proteome</keyword>
<evidence type="ECO:0000256" key="1">
    <source>
        <dbReference type="SAM" id="Phobius"/>
    </source>
</evidence>
<evidence type="ECO:0000313" key="3">
    <source>
        <dbReference type="Proteomes" id="UP001218218"/>
    </source>
</evidence>
<comment type="caution">
    <text evidence="2">The sequence shown here is derived from an EMBL/GenBank/DDBJ whole genome shotgun (WGS) entry which is preliminary data.</text>
</comment>
<sequence length="178" mass="19302">MPSRRVQQLIELQVESTLFANKACPCTPLARLDSSGVPEKHVLVRGRFVVVFVFRQHSSCHRGIARTPHNATHSIPLLPFASHVSPHTNRAGAGVRLAVPVLVYFGLVSLCVVCVRESVVGGLGDVWIPDPGGLPPLCVYAGMCLASFGMYSSFIYTRSGALLCLRRPGLWYCSVELG</sequence>
<name>A0AAD6Z1P8_9AGAR</name>
<dbReference type="AlphaFoldDB" id="A0AAD6Z1P8"/>
<evidence type="ECO:0000313" key="2">
    <source>
        <dbReference type="EMBL" id="KAJ7303778.1"/>
    </source>
</evidence>
<dbReference type="EMBL" id="JARIHO010000102">
    <property type="protein sequence ID" value="KAJ7303778.1"/>
    <property type="molecule type" value="Genomic_DNA"/>
</dbReference>
<keyword evidence="1" id="KW-0472">Membrane</keyword>
<protein>
    <submittedName>
        <fullName evidence="2">Uncharacterized protein</fullName>
    </submittedName>
</protein>
<organism evidence="2 3">
    <name type="scientific">Mycena albidolilacea</name>
    <dbReference type="NCBI Taxonomy" id="1033008"/>
    <lineage>
        <taxon>Eukaryota</taxon>
        <taxon>Fungi</taxon>
        <taxon>Dikarya</taxon>
        <taxon>Basidiomycota</taxon>
        <taxon>Agaricomycotina</taxon>
        <taxon>Agaricomycetes</taxon>
        <taxon>Agaricomycetidae</taxon>
        <taxon>Agaricales</taxon>
        <taxon>Marasmiineae</taxon>
        <taxon>Mycenaceae</taxon>
        <taxon>Mycena</taxon>
    </lineage>
</organism>
<accession>A0AAD6Z1P8</accession>
<keyword evidence="1" id="KW-0812">Transmembrane</keyword>
<keyword evidence="1" id="KW-1133">Transmembrane helix</keyword>
<dbReference type="Proteomes" id="UP001218218">
    <property type="component" value="Unassembled WGS sequence"/>
</dbReference>
<reference evidence="2" key="1">
    <citation type="submission" date="2023-03" db="EMBL/GenBank/DDBJ databases">
        <title>Massive genome expansion in bonnet fungi (Mycena s.s.) driven by repeated elements and novel gene families across ecological guilds.</title>
        <authorList>
            <consortium name="Lawrence Berkeley National Laboratory"/>
            <person name="Harder C.B."/>
            <person name="Miyauchi S."/>
            <person name="Viragh M."/>
            <person name="Kuo A."/>
            <person name="Thoen E."/>
            <person name="Andreopoulos B."/>
            <person name="Lu D."/>
            <person name="Skrede I."/>
            <person name="Drula E."/>
            <person name="Henrissat B."/>
            <person name="Morin E."/>
            <person name="Kohler A."/>
            <person name="Barry K."/>
            <person name="LaButti K."/>
            <person name="Morin E."/>
            <person name="Salamov A."/>
            <person name="Lipzen A."/>
            <person name="Mereny Z."/>
            <person name="Hegedus B."/>
            <person name="Baldrian P."/>
            <person name="Stursova M."/>
            <person name="Weitz H."/>
            <person name="Taylor A."/>
            <person name="Grigoriev I.V."/>
            <person name="Nagy L.G."/>
            <person name="Martin F."/>
            <person name="Kauserud H."/>
        </authorList>
    </citation>
    <scope>NUCLEOTIDE SEQUENCE</scope>
    <source>
        <strain evidence="2">CBHHK002</strain>
    </source>
</reference>